<sequence length="261" mass="28045">MKVLFIGDMVGKPGRSITGQALPYLREHHGPFDFVIANGENAAAGRGLTAKVAEELFSTGIDCLTSGNHIWDKKEIYPILDQEPRILRPANYPPGCPGQGVSVIKKGSLSLGVVSLQGRVFMPDIDCPFRCIDGILAELGDVPVFIDFHAEATSEKRVLGAYLDGRVSAFVGTHTHVQTADEEVLPGGTAYISDVGMTGSFASAIGMKLESVLPKFLTGLPSKFEVAEEDVRLNGVVVHIDDESGIALDIKRVVVKEAELW</sequence>
<accession>A0A1X7J0L9</accession>
<proteinExistence type="inferred from homology"/>
<evidence type="ECO:0000256" key="1">
    <source>
        <dbReference type="ARBA" id="ARBA00022723"/>
    </source>
</evidence>
<reference evidence="8" key="1">
    <citation type="submission" date="2017-04" db="EMBL/GenBank/DDBJ databases">
        <authorList>
            <person name="Varghese N."/>
            <person name="Submissions S."/>
        </authorList>
    </citation>
    <scope>NUCLEOTIDE SEQUENCE [LARGE SCALE GENOMIC DNA]</scope>
    <source>
        <strain evidence="8">USBA 82</strain>
    </source>
</reference>
<dbReference type="Proteomes" id="UP000193355">
    <property type="component" value="Unassembled WGS sequence"/>
</dbReference>
<protein>
    <recommendedName>
        <fullName evidence="9">TIGR00282 family metallophosphoesterase</fullName>
    </recommendedName>
</protein>
<dbReference type="RefSeq" id="WP_085544087.1">
    <property type="nucleotide sequence ID" value="NZ_FXBB01000007.1"/>
</dbReference>
<evidence type="ECO:0008006" key="9">
    <source>
        <dbReference type="Google" id="ProtNLM"/>
    </source>
</evidence>
<feature type="binding site" evidence="6">
    <location>
        <position position="41"/>
    </location>
    <ligand>
        <name>Fe cation</name>
        <dbReference type="ChEBI" id="CHEBI:24875"/>
        <label>1</label>
    </ligand>
</feature>
<feature type="binding site" evidence="6">
    <location>
        <position position="40"/>
    </location>
    <ligand>
        <name>Fe cation</name>
        <dbReference type="ChEBI" id="CHEBI:24875"/>
        <label>1</label>
    </ligand>
</feature>
<dbReference type="GO" id="GO:0046872">
    <property type="term" value="F:metal ion binding"/>
    <property type="evidence" value="ECO:0007669"/>
    <property type="project" value="UniProtKB-KW"/>
</dbReference>
<dbReference type="PANTHER" id="PTHR36303">
    <property type="entry name" value="2',3'-CYCLIC-NUCLEOTIDE 2'-PHOSPHODIESTERASE"/>
    <property type="match status" value="1"/>
</dbReference>
<dbReference type="InterPro" id="IPR005235">
    <property type="entry name" value="YmdB-like"/>
</dbReference>
<dbReference type="FunFam" id="3.60.21.10:FF:000016">
    <property type="entry name" value="Putative metallophosphoesterase"/>
    <property type="match status" value="1"/>
</dbReference>
<evidence type="ECO:0000256" key="6">
    <source>
        <dbReference type="PIRSR" id="PIRSR004789-51"/>
    </source>
</evidence>
<keyword evidence="1 6" id="KW-0479">Metal-binding</keyword>
<feature type="binding site" evidence="6">
    <location>
        <position position="149"/>
    </location>
    <ligand>
        <name>Fe cation</name>
        <dbReference type="ChEBI" id="CHEBI:24875"/>
        <label>2</label>
    </ligand>
</feature>
<dbReference type="NCBIfam" id="TIGR00282">
    <property type="entry name" value="TIGR00282 family metallophosphoesterase"/>
    <property type="match status" value="1"/>
</dbReference>
<dbReference type="PANTHER" id="PTHR36303:SF1">
    <property type="entry name" value="2',3'-CYCLIC-NUCLEOTIDE 2'-PHOSPHODIESTERASE"/>
    <property type="match status" value="1"/>
</dbReference>
<feature type="binding site" evidence="6">
    <location>
        <position position="174"/>
    </location>
    <ligand>
        <name>Fe cation</name>
        <dbReference type="ChEBI" id="CHEBI:24875"/>
        <label>2</label>
    </ligand>
</feature>
<name>A0A1X7J0L9_9BACT</name>
<dbReference type="STRING" id="561720.SAMN06275492_10724"/>
<feature type="binding site" evidence="6">
    <location>
        <position position="68"/>
    </location>
    <ligand>
        <name>Fe cation</name>
        <dbReference type="ChEBI" id="CHEBI:24875"/>
        <label>2</label>
    </ligand>
</feature>
<dbReference type="SUPFAM" id="SSF56300">
    <property type="entry name" value="Metallo-dependent phosphatases"/>
    <property type="match status" value="1"/>
</dbReference>
<dbReference type="CDD" id="cd07382">
    <property type="entry name" value="MPP_DR1281"/>
    <property type="match status" value="1"/>
</dbReference>
<feature type="active site" description="Proton donor" evidence="5">
    <location>
        <position position="69"/>
    </location>
</feature>
<dbReference type="PIRSF" id="PIRSF004789">
    <property type="entry name" value="DR1281"/>
    <property type="match status" value="1"/>
</dbReference>
<keyword evidence="2" id="KW-0378">Hydrolase</keyword>
<dbReference type="EMBL" id="FXBB01000007">
    <property type="protein sequence ID" value="SMG21038.1"/>
    <property type="molecule type" value="Genomic_DNA"/>
</dbReference>
<keyword evidence="3" id="KW-0408">Iron</keyword>
<evidence type="ECO:0000313" key="7">
    <source>
        <dbReference type="EMBL" id="SMG21038.1"/>
    </source>
</evidence>
<evidence type="ECO:0000256" key="5">
    <source>
        <dbReference type="PIRSR" id="PIRSR004789-50"/>
    </source>
</evidence>
<feature type="binding site" evidence="6">
    <location>
        <position position="8"/>
    </location>
    <ligand>
        <name>Fe cation</name>
        <dbReference type="ChEBI" id="CHEBI:24875"/>
        <label>1</label>
    </ligand>
</feature>
<comment type="similarity">
    <text evidence="4">Belongs to the YmdB-like family.</text>
</comment>
<feature type="binding site" evidence="6">
    <location>
        <position position="40"/>
    </location>
    <ligand>
        <name>Fe cation</name>
        <dbReference type="ChEBI" id="CHEBI:24875"/>
        <label>2</label>
    </ligand>
</feature>
<feature type="binding site" evidence="6">
    <location>
        <position position="176"/>
    </location>
    <ligand>
        <name>Fe cation</name>
        <dbReference type="ChEBI" id="CHEBI:24875"/>
        <label>1</label>
    </ligand>
</feature>
<evidence type="ECO:0000256" key="4">
    <source>
        <dbReference type="ARBA" id="ARBA00061401"/>
    </source>
</evidence>
<dbReference type="InterPro" id="IPR029052">
    <property type="entry name" value="Metallo-depent_PP-like"/>
</dbReference>
<gene>
    <name evidence="7" type="ORF">SAMN06275492_10724</name>
</gene>
<dbReference type="GO" id="GO:0004113">
    <property type="term" value="F:2',3'-cyclic-nucleotide 3'-phosphodiesterase activity"/>
    <property type="evidence" value="ECO:0007669"/>
    <property type="project" value="TreeGrafter"/>
</dbReference>
<dbReference type="AlphaFoldDB" id="A0A1X7J0L9"/>
<dbReference type="Pfam" id="PF13277">
    <property type="entry name" value="YmdB"/>
    <property type="match status" value="1"/>
</dbReference>
<keyword evidence="8" id="KW-1185">Reference proteome</keyword>
<dbReference type="Gene3D" id="3.60.21.10">
    <property type="match status" value="1"/>
</dbReference>
<evidence type="ECO:0000256" key="2">
    <source>
        <dbReference type="ARBA" id="ARBA00022801"/>
    </source>
</evidence>
<dbReference type="OrthoDB" id="9801109at2"/>
<evidence type="ECO:0000256" key="3">
    <source>
        <dbReference type="ARBA" id="ARBA00023004"/>
    </source>
</evidence>
<evidence type="ECO:0000313" key="8">
    <source>
        <dbReference type="Proteomes" id="UP000193355"/>
    </source>
</evidence>
<organism evidence="7 8">
    <name type="scientific">Dethiosulfovibrio salsuginis</name>
    <dbReference type="NCBI Taxonomy" id="561720"/>
    <lineage>
        <taxon>Bacteria</taxon>
        <taxon>Thermotogati</taxon>
        <taxon>Synergistota</taxon>
        <taxon>Synergistia</taxon>
        <taxon>Synergistales</taxon>
        <taxon>Dethiosulfovibrionaceae</taxon>
        <taxon>Dethiosulfovibrio</taxon>
    </lineage>
</organism>